<dbReference type="RefSeq" id="XP_030051852.1">
    <property type="nucleotide sequence ID" value="XM_030195992.1"/>
</dbReference>
<dbReference type="AlphaFoldDB" id="A0A6P7XF78"/>
<dbReference type="Pfam" id="PF14929">
    <property type="entry name" value="TAF1_subA"/>
    <property type="match status" value="1"/>
</dbReference>
<reference evidence="2 3" key="1">
    <citation type="submission" date="2025-04" db="UniProtKB">
        <authorList>
            <consortium name="RefSeq"/>
        </authorList>
    </citation>
    <scope>IDENTIFICATION</scope>
</reference>
<evidence type="ECO:0000313" key="4">
    <source>
        <dbReference type="RefSeq" id="XP_030051853.1"/>
    </source>
</evidence>
<sequence>MAREAADDCPEETAGSTYPRVPVLLPKHLPLLGFHGRPKSGFHQSLSICLEYIQEALFQNQWQRAAEFMLIYFQILGDTTTREQQAAPEIFWRLGTEILFHHPKSSIEVFNCFADRMKNIGVKHFLQVSLEHAFHLLCQGMMEDAHRVLTVAESWRYGTKSAAQEKVMKLIQTYRVLLDHHTWLEKRAAAENDDQDYFAESSSSLDTHSHFQQAKIALHEIIQLPGVWDPFVRSYVDLLEYYSHHDEAEELLRTYAYDSKYPSNPNAHVYLYKFLKKNHKTSENLIQVLKVLYNLVPSHELMLEFAELLQQSNKEEHHKLALQVIFSVLDFSGWRKNKKAWNCLAKQMKQAIKCRHRDWVQEEWKSRKDWWPAFHFSHFLARKDWQKSEKLACKKALVSGIMLGKGCKYFTYVVHQGPKAQKKKLKTVKKLVKKHSFVKPR</sequence>
<dbReference type="GO" id="GO:0006360">
    <property type="term" value="P:transcription by RNA polymerase I"/>
    <property type="evidence" value="ECO:0007669"/>
    <property type="project" value="InterPro"/>
</dbReference>
<dbReference type="GO" id="GO:0000120">
    <property type="term" value="C:RNA polymerase I transcription regulator complex"/>
    <property type="evidence" value="ECO:0007669"/>
    <property type="project" value="InterPro"/>
</dbReference>
<keyword evidence="1" id="KW-1185">Reference proteome</keyword>
<evidence type="ECO:0000313" key="1">
    <source>
        <dbReference type="Proteomes" id="UP000515156"/>
    </source>
</evidence>
<dbReference type="KEGG" id="muo:115465492"/>
<dbReference type="InterPro" id="IPR052669">
    <property type="entry name" value="SL1/TIF-IB_Component"/>
</dbReference>
<protein>
    <submittedName>
        <fullName evidence="2 3">TATA box-binding protein-associated factor RNA polymerase I subunit A isoform X1</fullName>
    </submittedName>
</protein>
<dbReference type="GeneID" id="115465492"/>
<name>A0A6P7XF78_9AMPH</name>
<proteinExistence type="predicted"/>
<evidence type="ECO:0000313" key="2">
    <source>
        <dbReference type="RefSeq" id="XP_030051851.1"/>
    </source>
</evidence>
<dbReference type="RefSeq" id="XP_030051854.1">
    <property type="nucleotide sequence ID" value="XM_030195994.1"/>
</dbReference>
<dbReference type="CTD" id="9015"/>
<evidence type="ECO:0000313" key="5">
    <source>
        <dbReference type="RefSeq" id="XP_030051854.1"/>
    </source>
</evidence>
<dbReference type="Proteomes" id="UP000515156">
    <property type="component" value="Chromosome 3"/>
</dbReference>
<dbReference type="RefSeq" id="XP_030051853.1">
    <property type="nucleotide sequence ID" value="XM_030195993.1"/>
</dbReference>
<accession>A0A6P7XF78</accession>
<gene>
    <name evidence="2 3 4 5" type="primary">TAF1A</name>
</gene>
<dbReference type="RefSeq" id="XP_030051851.1">
    <property type="nucleotide sequence ID" value="XM_030195991.1"/>
</dbReference>
<dbReference type="PANTHER" id="PTHR32122:SF1">
    <property type="entry name" value="TATA BOX-BINDING PROTEIN-ASSOCIATED FACTOR RNA POLYMERASE I SUBUNIT A"/>
    <property type="match status" value="1"/>
</dbReference>
<dbReference type="InterPro" id="IPR039495">
    <property type="entry name" value="TAF1A"/>
</dbReference>
<evidence type="ECO:0000313" key="3">
    <source>
        <dbReference type="RefSeq" id="XP_030051852.1"/>
    </source>
</evidence>
<dbReference type="OrthoDB" id="6272197at2759"/>
<organism evidence="1 2">
    <name type="scientific">Microcaecilia unicolor</name>
    <dbReference type="NCBI Taxonomy" id="1415580"/>
    <lineage>
        <taxon>Eukaryota</taxon>
        <taxon>Metazoa</taxon>
        <taxon>Chordata</taxon>
        <taxon>Craniata</taxon>
        <taxon>Vertebrata</taxon>
        <taxon>Euteleostomi</taxon>
        <taxon>Amphibia</taxon>
        <taxon>Gymnophiona</taxon>
        <taxon>Siphonopidae</taxon>
        <taxon>Microcaecilia</taxon>
    </lineage>
</organism>
<dbReference type="PANTHER" id="PTHR32122">
    <property type="entry name" value="TATA BOX-BINDING PROTEIN ASSOCIATED FACTOR RNA POLYMERASE I SUBUNIT A"/>
    <property type="match status" value="1"/>
</dbReference>